<feature type="compositionally biased region" description="Acidic residues" evidence="1">
    <location>
        <begin position="32"/>
        <end position="44"/>
    </location>
</feature>
<protein>
    <submittedName>
        <fullName evidence="2">Uncharacterized protein</fullName>
    </submittedName>
</protein>
<reference evidence="2" key="1">
    <citation type="submission" date="2020-05" db="EMBL/GenBank/DDBJ databases">
        <title>Mycena genomes resolve the evolution of fungal bioluminescence.</title>
        <authorList>
            <person name="Tsai I.J."/>
        </authorList>
    </citation>
    <scope>NUCLEOTIDE SEQUENCE</scope>
    <source>
        <strain evidence="2">CCC161011</strain>
    </source>
</reference>
<name>A0A8H6X5M9_9AGAR</name>
<proteinExistence type="predicted"/>
<feature type="region of interest" description="Disordered" evidence="1">
    <location>
        <begin position="15"/>
        <end position="68"/>
    </location>
</feature>
<feature type="region of interest" description="Disordered" evidence="1">
    <location>
        <begin position="377"/>
        <end position="406"/>
    </location>
</feature>
<feature type="region of interest" description="Disordered" evidence="1">
    <location>
        <begin position="273"/>
        <end position="295"/>
    </location>
</feature>
<dbReference type="OrthoDB" id="3008642at2759"/>
<feature type="compositionally biased region" description="Basic and acidic residues" evidence="1">
    <location>
        <begin position="195"/>
        <end position="204"/>
    </location>
</feature>
<dbReference type="AlphaFoldDB" id="A0A8H6X5M9"/>
<accession>A0A8H6X5M9</accession>
<dbReference type="Proteomes" id="UP000620124">
    <property type="component" value="Unassembled WGS sequence"/>
</dbReference>
<organism evidence="2 3">
    <name type="scientific">Mycena venus</name>
    <dbReference type="NCBI Taxonomy" id="2733690"/>
    <lineage>
        <taxon>Eukaryota</taxon>
        <taxon>Fungi</taxon>
        <taxon>Dikarya</taxon>
        <taxon>Basidiomycota</taxon>
        <taxon>Agaricomycotina</taxon>
        <taxon>Agaricomycetes</taxon>
        <taxon>Agaricomycetidae</taxon>
        <taxon>Agaricales</taxon>
        <taxon>Marasmiineae</taxon>
        <taxon>Mycenaceae</taxon>
        <taxon>Mycena</taxon>
    </lineage>
</organism>
<sequence length="609" mass="67182">MSKWVSNLFTNLLVDPASLRRPPPEQPAAEAIEVDDASDDDDTSETSSVEHAASGPESASDVENEDENDEGLLAFLRDRMPSERVLIRFLELATRQIRRNANIHGDDFLLLWVDVLSNLPANGSRSTAQEVWVAREEILSALLDRRQREHGSGGTPETAVYTTRPGVVVPRLALSPDPVLAEGSGAISHPATPDHVIKREDSSESKPLQQQPSEFVPRHFVDATDPESDEDRDPSPPRRHNAFILPLPTTSPESSQLGKDSIEKNEGEANLPVTTESDQEEDHLPPPQSFLDLLRPSAEYKPRKDYYDAYEEDTLPTRPDPKLNRLRAQLEQPRGEDEEFSLQMILPATATNYTTGPSHLPLGAVFVPADEDIACGVLETPAPEPSPKSNSDAGPPQPQPQNIVATQVPREEMTTSLTALGERFSARACPPLHAPLEIDPNVRIVADYGSTAHKNSRTHMLETVAQAIVDVESPYPLSPGTQFELKTVVTQDVLPNEGAVIFVPDDPKIAPRGTDVAGLIHDSRTTTLPVREFPRRVVGPFGDMEALGRHKRKRVEEDGAEEGSALKRICGMEGRDTITRHTLLDMQVDDIWVGSHSRLSRRVKKEKRD</sequence>
<evidence type="ECO:0000313" key="2">
    <source>
        <dbReference type="EMBL" id="KAF7334597.1"/>
    </source>
</evidence>
<gene>
    <name evidence="2" type="ORF">MVEN_02289700</name>
</gene>
<feature type="region of interest" description="Disordered" evidence="1">
    <location>
        <begin position="180"/>
        <end position="261"/>
    </location>
</feature>
<evidence type="ECO:0000256" key="1">
    <source>
        <dbReference type="SAM" id="MobiDB-lite"/>
    </source>
</evidence>
<feature type="compositionally biased region" description="Polar residues" evidence="1">
    <location>
        <begin position="248"/>
        <end position="258"/>
    </location>
</feature>
<dbReference type="EMBL" id="JACAZI010000026">
    <property type="protein sequence ID" value="KAF7334597.1"/>
    <property type="molecule type" value="Genomic_DNA"/>
</dbReference>
<keyword evidence="3" id="KW-1185">Reference proteome</keyword>
<comment type="caution">
    <text evidence="2">The sequence shown here is derived from an EMBL/GenBank/DDBJ whole genome shotgun (WGS) entry which is preliminary data.</text>
</comment>
<evidence type="ECO:0000313" key="3">
    <source>
        <dbReference type="Proteomes" id="UP000620124"/>
    </source>
</evidence>